<sequence length="164" mass="17940">MLVSIKNEETQFFASEKNVKPDDKLTSISCVEIKTCCLGGRFQDSTQKTEMMRALASTQCLPKETEERKFSNPIQASKRQGEIRLIKVDFCLMLVGVDASELHMDRIALSLVCALMGGSQARPLHRRKLSGFQTDGYEAGVRTLGAKLPKGAPLPPSGPSPAIN</sequence>
<dbReference type="Proteomes" id="UP000309997">
    <property type="component" value="Unassembled WGS sequence"/>
</dbReference>
<evidence type="ECO:0000313" key="2">
    <source>
        <dbReference type="Proteomes" id="UP000309997"/>
    </source>
</evidence>
<keyword evidence="2" id="KW-1185">Reference proteome</keyword>
<organism evidence="1 2">
    <name type="scientific">Populus alba</name>
    <name type="common">White poplar</name>
    <dbReference type="NCBI Taxonomy" id="43335"/>
    <lineage>
        <taxon>Eukaryota</taxon>
        <taxon>Viridiplantae</taxon>
        <taxon>Streptophyta</taxon>
        <taxon>Embryophyta</taxon>
        <taxon>Tracheophyta</taxon>
        <taxon>Spermatophyta</taxon>
        <taxon>Magnoliopsida</taxon>
        <taxon>eudicotyledons</taxon>
        <taxon>Gunneridae</taxon>
        <taxon>Pentapetalae</taxon>
        <taxon>rosids</taxon>
        <taxon>fabids</taxon>
        <taxon>Malpighiales</taxon>
        <taxon>Salicaceae</taxon>
        <taxon>Saliceae</taxon>
        <taxon>Populus</taxon>
    </lineage>
</organism>
<name>A0ACC4B7D5_POPAL</name>
<accession>A0ACC4B7D5</accession>
<comment type="caution">
    <text evidence="1">The sequence shown here is derived from an EMBL/GenBank/DDBJ whole genome shotgun (WGS) entry which is preliminary data.</text>
</comment>
<proteinExistence type="predicted"/>
<dbReference type="EMBL" id="RCHU02000013">
    <property type="protein sequence ID" value="KAL3574410.1"/>
    <property type="molecule type" value="Genomic_DNA"/>
</dbReference>
<reference evidence="1 2" key="1">
    <citation type="journal article" date="2024" name="Plant Biotechnol. J.">
        <title>Genome and CRISPR/Cas9 system of a widespread forest tree (Populus alba) in the world.</title>
        <authorList>
            <person name="Liu Y.J."/>
            <person name="Jiang P.F."/>
            <person name="Han X.M."/>
            <person name="Li X.Y."/>
            <person name="Wang H.M."/>
            <person name="Wang Y.J."/>
            <person name="Wang X.X."/>
            <person name="Zeng Q.Y."/>
        </authorList>
    </citation>
    <scope>NUCLEOTIDE SEQUENCE [LARGE SCALE GENOMIC DNA]</scope>
    <source>
        <strain evidence="2">cv. PAL-ZL1</strain>
    </source>
</reference>
<protein>
    <submittedName>
        <fullName evidence="1">Uncharacterized protein</fullName>
    </submittedName>
</protein>
<evidence type="ECO:0000313" key="1">
    <source>
        <dbReference type="EMBL" id="KAL3574410.1"/>
    </source>
</evidence>
<gene>
    <name evidence="1" type="ORF">D5086_025023</name>
</gene>